<accession>A0ABZ1BV52</accession>
<dbReference type="SUPFAM" id="SSF51735">
    <property type="entry name" value="NAD(P)-binding Rossmann-fold domains"/>
    <property type="match status" value="1"/>
</dbReference>
<dbReference type="InterPro" id="IPR055170">
    <property type="entry name" value="GFO_IDH_MocA-like_dom"/>
</dbReference>
<dbReference type="InterPro" id="IPR000683">
    <property type="entry name" value="Gfo/Idh/MocA-like_OxRdtase_N"/>
</dbReference>
<dbReference type="Proteomes" id="UP001332192">
    <property type="component" value="Chromosome"/>
</dbReference>
<evidence type="ECO:0000313" key="4">
    <source>
        <dbReference type="EMBL" id="WRP16551.1"/>
    </source>
</evidence>
<dbReference type="PANTHER" id="PTHR43818:SF11">
    <property type="entry name" value="BCDNA.GH03377"/>
    <property type="match status" value="1"/>
</dbReference>
<evidence type="ECO:0000259" key="2">
    <source>
        <dbReference type="Pfam" id="PF01408"/>
    </source>
</evidence>
<organism evidence="4 5">
    <name type="scientific">Carboxydichorda subterranea</name>
    <dbReference type="NCBI Taxonomy" id="3109565"/>
    <lineage>
        <taxon>Bacteria</taxon>
        <taxon>Bacillati</taxon>
        <taxon>Bacillota</taxon>
        <taxon>Limnochordia</taxon>
        <taxon>Limnochordales</taxon>
        <taxon>Geochordaceae</taxon>
        <taxon>Carboxydichorda</taxon>
    </lineage>
</organism>
<sequence>MATTDLVRLGVVGTGAIARRAHLAAVKRSGAAEVAAVADVERQRAEAVAQEFGVPAAYGSLEEMLEARPEIEAVVVCTPNHLHARQALLALEAGKHVLVEKPMALTAEDADAMVAAARSSRRVLMVGFTHRFYAFNQEVHRLVREGAIGRILSFRVRFAHRGPYVAWPAESDWFLRADRAGGGALLDMGIHAVDLVRWLSGSEVGDVSAVLATVEPGGEVDRVAHLALRLQDGAIGTIEVGWSTHEGVMGYELYGTDGSIVVDYRTPVRLFVPGAAWQGLTGWLQPGLQAGDPFAEEHRYFARCVREGLTPEPDGVAGREALKVVLAAYASDRTGKRVAV</sequence>
<keyword evidence="1" id="KW-0560">Oxidoreductase</keyword>
<dbReference type="PANTHER" id="PTHR43818">
    <property type="entry name" value="BCDNA.GH03377"/>
    <property type="match status" value="1"/>
</dbReference>
<feature type="domain" description="Gfo/Idh/MocA-like oxidoreductase N-terminal" evidence="2">
    <location>
        <begin position="8"/>
        <end position="128"/>
    </location>
</feature>
<evidence type="ECO:0000259" key="3">
    <source>
        <dbReference type="Pfam" id="PF22725"/>
    </source>
</evidence>
<gene>
    <name evidence="4" type="ORF">U7230_10660</name>
</gene>
<keyword evidence="5" id="KW-1185">Reference proteome</keyword>
<dbReference type="SUPFAM" id="SSF55347">
    <property type="entry name" value="Glyceraldehyde-3-phosphate dehydrogenase-like, C-terminal domain"/>
    <property type="match status" value="1"/>
</dbReference>
<dbReference type="InterPro" id="IPR050463">
    <property type="entry name" value="Gfo/Idh/MocA_oxidrdct_glycsds"/>
</dbReference>
<evidence type="ECO:0000313" key="5">
    <source>
        <dbReference type="Proteomes" id="UP001332192"/>
    </source>
</evidence>
<evidence type="ECO:0000256" key="1">
    <source>
        <dbReference type="ARBA" id="ARBA00023002"/>
    </source>
</evidence>
<dbReference type="Gene3D" id="3.40.50.720">
    <property type="entry name" value="NAD(P)-binding Rossmann-like Domain"/>
    <property type="match status" value="1"/>
</dbReference>
<proteinExistence type="predicted"/>
<dbReference type="Pfam" id="PF22725">
    <property type="entry name" value="GFO_IDH_MocA_C3"/>
    <property type="match status" value="1"/>
</dbReference>
<dbReference type="Gene3D" id="3.30.360.10">
    <property type="entry name" value="Dihydrodipicolinate Reductase, domain 2"/>
    <property type="match status" value="1"/>
</dbReference>
<dbReference type="InterPro" id="IPR036291">
    <property type="entry name" value="NAD(P)-bd_dom_sf"/>
</dbReference>
<protein>
    <submittedName>
        <fullName evidence="4">Gfo/Idh/MocA family oxidoreductase</fullName>
    </submittedName>
</protein>
<name>A0ABZ1BV52_9FIRM</name>
<dbReference type="Pfam" id="PF01408">
    <property type="entry name" value="GFO_IDH_MocA"/>
    <property type="match status" value="1"/>
</dbReference>
<reference evidence="4 5" key="1">
    <citation type="journal article" date="2024" name="Front. Microbiol.">
        <title>Novel thermophilic genera Geochorda gen. nov. and Carboxydochorda gen. nov. from the deep terrestrial subsurface reveal the ecophysiological diversity in the class Limnochordia.</title>
        <authorList>
            <person name="Karnachuk O.V."/>
            <person name="Lukina A.P."/>
            <person name="Avakyan M.R."/>
            <person name="Kadnikov V.V."/>
            <person name="Begmatov S."/>
            <person name="Beletsky A.V."/>
            <person name="Vlasova K.G."/>
            <person name="Novikov A.A."/>
            <person name="Shcherbakova V.A."/>
            <person name="Mardanov A.V."/>
            <person name="Ravin N.V."/>
        </authorList>
    </citation>
    <scope>NUCLEOTIDE SEQUENCE [LARGE SCALE GENOMIC DNA]</scope>
    <source>
        <strain evidence="4 5">L945</strain>
    </source>
</reference>
<dbReference type="RefSeq" id="WP_324715824.1">
    <property type="nucleotide sequence ID" value="NZ_CP141615.1"/>
</dbReference>
<feature type="domain" description="GFO/IDH/MocA-like oxidoreductase" evidence="3">
    <location>
        <begin position="137"/>
        <end position="261"/>
    </location>
</feature>
<dbReference type="EMBL" id="CP141615">
    <property type="protein sequence ID" value="WRP16551.1"/>
    <property type="molecule type" value="Genomic_DNA"/>
</dbReference>